<dbReference type="EMBL" id="CP000764">
    <property type="protein sequence ID" value="ABS22334.1"/>
    <property type="molecule type" value="Genomic_DNA"/>
</dbReference>
<organism evidence="2 3">
    <name type="scientific">Bacillus cytotoxicus (strain DSM 22905 / CIP 110041 / 391-98 / NVH 391-98)</name>
    <dbReference type="NCBI Taxonomy" id="315749"/>
    <lineage>
        <taxon>Bacteria</taxon>
        <taxon>Bacillati</taxon>
        <taxon>Bacillota</taxon>
        <taxon>Bacilli</taxon>
        <taxon>Bacillales</taxon>
        <taxon>Bacillaceae</taxon>
        <taxon>Bacillus</taxon>
        <taxon>Bacillus cereus group</taxon>
    </lineage>
</organism>
<keyword evidence="1" id="KW-1133">Transmembrane helix</keyword>
<dbReference type="AlphaFoldDB" id="A7GQC6"/>
<dbReference type="OrthoDB" id="9984452at2"/>
<evidence type="ECO:0000313" key="2">
    <source>
        <dbReference type="EMBL" id="ABS22334.1"/>
    </source>
</evidence>
<feature type="transmembrane region" description="Helical" evidence="1">
    <location>
        <begin position="44"/>
        <end position="64"/>
    </location>
</feature>
<evidence type="ECO:0000256" key="1">
    <source>
        <dbReference type="SAM" id="Phobius"/>
    </source>
</evidence>
<reference evidence="2 3" key="1">
    <citation type="journal article" date="2008" name="Chem. Biol. Interact.">
        <title>Extending the Bacillus cereus group genomics to putative food-borne pathogens of different toxicity.</title>
        <authorList>
            <person name="Lapidus A."/>
            <person name="Goltsman E."/>
            <person name="Auger S."/>
            <person name="Galleron N."/>
            <person name="Segurens B."/>
            <person name="Dossat C."/>
            <person name="Land M.L."/>
            <person name="Broussolle V."/>
            <person name="Brillard J."/>
            <person name="Guinebretiere M.H."/>
            <person name="Sanchis V."/>
            <person name="Nguen-The C."/>
            <person name="Lereclus D."/>
            <person name="Richardson P."/>
            <person name="Wincker P."/>
            <person name="Weissenbach J."/>
            <person name="Ehrlich S.D."/>
            <person name="Sorokin A."/>
        </authorList>
    </citation>
    <scope>NUCLEOTIDE SEQUENCE [LARGE SCALE GENOMIC DNA]</scope>
    <source>
        <strain evidence="3">DSM 22905 / CIP 110041 / 391-98 / NVH 391-98</strain>
    </source>
</reference>
<dbReference type="HOGENOM" id="CLU_2749246_0_0_9"/>
<keyword evidence="1" id="KW-0472">Membrane</keyword>
<name>A7GQC6_BACCN</name>
<keyword evidence="3" id="KW-1185">Reference proteome</keyword>
<dbReference type="KEGG" id="bcy:Bcer98_2068"/>
<accession>A7GQC6</accession>
<dbReference type="Proteomes" id="UP000002300">
    <property type="component" value="Chromosome"/>
</dbReference>
<protein>
    <submittedName>
        <fullName evidence="2">Uncharacterized protein</fullName>
    </submittedName>
</protein>
<proteinExistence type="predicted"/>
<evidence type="ECO:0000313" key="3">
    <source>
        <dbReference type="Proteomes" id="UP000002300"/>
    </source>
</evidence>
<sequence>MEHFAYQTLTNCISYYSIVTNFSIEGNDETKVSKRRYHFVRKKVYILPLWRIYFCIIIDMHVIFDEAVLL</sequence>
<keyword evidence="1" id="KW-0812">Transmembrane</keyword>
<gene>
    <name evidence="2" type="ordered locus">Bcer98_2068</name>
</gene>